<dbReference type="AlphaFoldDB" id="A0A803PRF2"/>
<reference evidence="2" key="1">
    <citation type="submission" date="2018-11" db="EMBL/GenBank/DDBJ databases">
        <authorList>
            <person name="Grassa J C."/>
        </authorList>
    </citation>
    <scope>NUCLEOTIDE SEQUENCE [LARGE SCALE GENOMIC DNA]</scope>
</reference>
<dbReference type="PANTHER" id="PTHR47074:SF11">
    <property type="entry name" value="REVERSE TRANSCRIPTASE-LIKE PROTEIN"/>
    <property type="match status" value="1"/>
</dbReference>
<feature type="domain" description="RNase H type-1" evidence="1">
    <location>
        <begin position="3"/>
        <end position="124"/>
    </location>
</feature>
<evidence type="ECO:0000259" key="1">
    <source>
        <dbReference type="Pfam" id="PF13456"/>
    </source>
</evidence>
<protein>
    <recommendedName>
        <fullName evidence="1">RNase H type-1 domain-containing protein</fullName>
    </recommendedName>
</protein>
<accession>A0A803PRF2</accession>
<dbReference type="Gramene" id="evm.model.05.686">
    <property type="protein sequence ID" value="cds.evm.model.05.686"/>
    <property type="gene ID" value="evm.TU.05.686"/>
</dbReference>
<keyword evidence="3" id="KW-1185">Reference proteome</keyword>
<dbReference type="GO" id="GO:0004523">
    <property type="term" value="F:RNA-DNA hybrid ribonuclease activity"/>
    <property type="evidence" value="ECO:0007669"/>
    <property type="project" value="InterPro"/>
</dbReference>
<dbReference type="CDD" id="cd06222">
    <property type="entry name" value="RNase_H_like"/>
    <property type="match status" value="1"/>
</dbReference>
<dbReference type="InterPro" id="IPR012337">
    <property type="entry name" value="RNaseH-like_sf"/>
</dbReference>
<name>A0A803PRF2_CANSA</name>
<dbReference type="Pfam" id="PF13456">
    <property type="entry name" value="RVT_3"/>
    <property type="match status" value="1"/>
</dbReference>
<dbReference type="InterPro" id="IPR044730">
    <property type="entry name" value="RNase_H-like_dom_plant"/>
</dbReference>
<dbReference type="OMA" id="VTWIGET"/>
<organism evidence="2 3">
    <name type="scientific">Cannabis sativa</name>
    <name type="common">Hemp</name>
    <name type="synonym">Marijuana</name>
    <dbReference type="NCBI Taxonomy" id="3483"/>
    <lineage>
        <taxon>Eukaryota</taxon>
        <taxon>Viridiplantae</taxon>
        <taxon>Streptophyta</taxon>
        <taxon>Embryophyta</taxon>
        <taxon>Tracheophyta</taxon>
        <taxon>Spermatophyta</taxon>
        <taxon>Magnoliopsida</taxon>
        <taxon>eudicotyledons</taxon>
        <taxon>Gunneridae</taxon>
        <taxon>Pentapetalae</taxon>
        <taxon>rosids</taxon>
        <taxon>fabids</taxon>
        <taxon>Rosales</taxon>
        <taxon>Cannabaceae</taxon>
        <taxon>Cannabis</taxon>
    </lineage>
</organism>
<dbReference type="Gene3D" id="3.30.420.10">
    <property type="entry name" value="Ribonuclease H-like superfamily/Ribonuclease H"/>
    <property type="match status" value="1"/>
</dbReference>
<dbReference type="InterPro" id="IPR002156">
    <property type="entry name" value="RNaseH_domain"/>
</dbReference>
<proteinExistence type="predicted"/>
<dbReference type="PANTHER" id="PTHR47074">
    <property type="entry name" value="BNAC02G40300D PROTEIN"/>
    <property type="match status" value="1"/>
</dbReference>
<dbReference type="InterPro" id="IPR052929">
    <property type="entry name" value="RNase_H-like_EbsB-rel"/>
</dbReference>
<dbReference type="Proteomes" id="UP000596661">
    <property type="component" value="Chromosome 5"/>
</dbReference>
<dbReference type="SUPFAM" id="SSF53098">
    <property type="entry name" value="Ribonuclease H-like"/>
    <property type="match status" value="1"/>
</dbReference>
<dbReference type="InterPro" id="IPR036397">
    <property type="entry name" value="RNaseH_sf"/>
</dbReference>
<reference evidence="2" key="2">
    <citation type="submission" date="2021-03" db="UniProtKB">
        <authorList>
            <consortium name="EnsemblPlants"/>
        </authorList>
    </citation>
    <scope>IDENTIFICATION</scope>
</reference>
<dbReference type="EnsemblPlants" id="evm.model.05.686">
    <property type="protein sequence ID" value="cds.evm.model.05.686"/>
    <property type="gene ID" value="evm.TU.05.686"/>
</dbReference>
<evidence type="ECO:0000313" key="2">
    <source>
        <dbReference type="EnsemblPlants" id="cds.evm.model.05.686"/>
    </source>
</evidence>
<evidence type="ECO:0000313" key="3">
    <source>
        <dbReference type="Proteomes" id="UP000596661"/>
    </source>
</evidence>
<sequence length="132" mass="14294">MCVDAAIDSSRSKIGIGVIIRNSIGQVLAAVSKPAVGNFKSQEMEAKAMFFGLSWAKQLHIPIDYVETDCLMLVNALNGRISQNSGFHDLVSDVSFHLSSFSNVCLSHIKRDADQAAHSLAKQALQLDNDCT</sequence>
<dbReference type="GO" id="GO:0003676">
    <property type="term" value="F:nucleic acid binding"/>
    <property type="evidence" value="ECO:0007669"/>
    <property type="project" value="InterPro"/>
</dbReference>
<dbReference type="EMBL" id="UZAU01000440">
    <property type="status" value="NOT_ANNOTATED_CDS"/>
    <property type="molecule type" value="Genomic_DNA"/>
</dbReference>